<dbReference type="AlphaFoldDB" id="V9PPU6"/>
<feature type="domain" description="TGF-beta family profile" evidence="11">
    <location>
        <begin position="237"/>
        <end position="355"/>
    </location>
</feature>
<keyword evidence="3" id="KW-0964">Secreted</keyword>
<protein>
    <submittedName>
        <fullName evidence="12">TGF_beta domain-containing protein</fullName>
    </submittedName>
</protein>
<dbReference type="InterPro" id="IPR017948">
    <property type="entry name" value="TGFb_CS"/>
</dbReference>
<keyword evidence="6" id="KW-1015">Disulfide bond</keyword>
<dbReference type="GO" id="GO:0005125">
    <property type="term" value="F:cytokine activity"/>
    <property type="evidence" value="ECO:0007669"/>
    <property type="project" value="TreeGrafter"/>
</dbReference>
<dbReference type="Pfam" id="PF00019">
    <property type="entry name" value="TGF_beta"/>
    <property type="match status" value="1"/>
</dbReference>
<dbReference type="Gene3D" id="2.10.90.10">
    <property type="entry name" value="Cystine-knot cytokines"/>
    <property type="match status" value="1"/>
</dbReference>
<reference evidence="12" key="2">
    <citation type="submission" date="2016-09" db="EMBL/GenBank/DDBJ databases">
        <authorList>
            <person name="Capua I."/>
            <person name="De Benedictis P."/>
            <person name="Joannis T."/>
            <person name="Lombin L.H."/>
            <person name="Cattoli G."/>
        </authorList>
    </citation>
    <scope>NUCLEOTIDE SEQUENCE</scope>
    <source>
        <strain evidence="12">24500</strain>
    </source>
</reference>
<dbReference type="EMBL" id="KF317518">
    <property type="protein sequence ID" value="AHA51450.1"/>
    <property type="molecule type" value="mRNA"/>
</dbReference>
<feature type="chain" id="PRO_5004780913" evidence="10">
    <location>
        <begin position="19"/>
        <end position="355"/>
    </location>
</feature>
<dbReference type="GO" id="GO:0005615">
    <property type="term" value="C:extracellular space"/>
    <property type="evidence" value="ECO:0007669"/>
    <property type="project" value="TreeGrafter"/>
</dbReference>
<evidence type="ECO:0000313" key="12">
    <source>
        <dbReference type="EMBL" id="AHA51450.1"/>
    </source>
</evidence>
<evidence type="ECO:0000256" key="1">
    <source>
        <dbReference type="ARBA" id="ARBA00004613"/>
    </source>
</evidence>
<dbReference type="Gene3D" id="2.60.120.970">
    <property type="match status" value="1"/>
</dbReference>
<dbReference type="CDD" id="cd13756">
    <property type="entry name" value="TGF_beta_BMPs_GDFs"/>
    <property type="match status" value="1"/>
</dbReference>
<evidence type="ECO:0000256" key="6">
    <source>
        <dbReference type="ARBA" id="ARBA00023157"/>
    </source>
</evidence>
<name>V9PPU6_THAIN</name>
<evidence type="ECO:0000259" key="11">
    <source>
        <dbReference type="PROSITE" id="PS51362"/>
    </source>
</evidence>
<evidence type="ECO:0000256" key="7">
    <source>
        <dbReference type="ARBA" id="ARBA00023180"/>
    </source>
</evidence>
<feature type="compositionally biased region" description="Basic and acidic residues" evidence="9">
    <location>
        <begin position="227"/>
        <end position="240"/>
    </location>
</feature>
<feature type="region of interest" description="Disordered" evidence="9">
    <location>
        <begin position="223"/>
        <end position="253"/>
    </location>
</feature>
<accession>V9PPU6</accession>
<dbReference type="FunFam" id="2.10.90.10:FF:000001">
    <property type="entry name" value="Bone morphogenetic protein 4"/>
    <property type="match status" value="1"/>
</dbReference>
<dbReference type="PANTHER" id="PTHR11848:SF263">
    <property type="entry name" value="PROTEIN DECAPENTAPLEGIC"/>
    <property type="match status" value="1"/>
</dbReference>
<dbReference type="InterPro" id="IPR001839">
    <property type="entry name" value="TGF-b_C"/>
</dbReference>
<evidence type="ECO:0000256" key="4">
    <source>
        <dbReference type="ARBA" id="ARBA00022729"/>
    </source>
</evidence>
<evidence type="ECO:0000256" key="5">
    <source>
        <dbReference type="ARBA" id="ARBA00023030"/>
    </source>
</evidence>
<dbReference type="InterPro" id="IPR001111">
    <property type="entry name" value="TGF-b_propeptide"/>
</dbReference>
<feature type="signal peptide" evidence="10">
    <location>
        <begin position="1"/>
        <end position="18"/>
    </location>
</feature>
<dbReference type="PROSITE" id="PS00250">
    <property type="entry name" value="TGF_BETA_1"/>
    <property type="match status" value="1"/>
</dbReference>
<comment type="similarity">
    <text evidence="2 8">Belongs to the TGF-beta family.</text>
</comment>
<proteinExistence type="evidence at transcript level"/>
<dbReference type="PANTHER" id="PTHR11848">
    <property type="entry name" value="TGF-BETA FAMILY"/>
    <property type="match status" value="1"/>
</dbReference>
<dbReference type="SMART" id="SM00204">
    <property type="entry name" value="TGFB"/>
    <property type="match status" value="1"/>
</dbReference>
<dbReference type="InterPro" id="IPR015615">
    <property type="entry name" value="TGF-beta-rel"/>
</dbReference>
<dbReference type="Pfam" id="PF00688">
    <property type="entry name" value="TGFb_propeptide"/>
    <property type="match status" value="1"/>
</dbReference>
<dbReference type="SUPFAM" id="SSF57501">
    <property type="entry name" value="Cystine-knot cytokines"/>
    <property type="match status" value="1"/>
</dbReference>
<evidence type="ECO:0000256" key="8">
    <source>
        <dbReference type="RuleBase" id="RU000354"/>
    </source>
</evidence>
<evidence type="ECO:0000256" key="3">
    <source>
        <dbReference type="ARBA" id="ARBA00022525"/>
    </source>
</evidence>
<dbReference type="InterPro" id="IPR029034">
    <property type="entry name" value="Cystine-knot_cytokine"/>
</dbReference>
<keyword evidence="4 10" id="KW-0732">Signal</keyword>
<comment type="subcellular location">
    <subcellularLocation>
        <location evidence="1">Secreted</location>
    </subcellularLocation>
</comment>
<evidence type="ECO:0000256" key="2">
    <source>
        <dbReference type="ARBA" id="ARBA00006656"/>
    </source>
</evidence>
<evidence type="ECO:0000256" key="10">
    <source>
        <dbReference type="SAM" id="SignalP"/>
    </source>
</evidence>
<keyword evidence="7" id="KW-0325">Glycoprotein</keyword>
<organism evidence="12">
    <name type="scientific">Thalassocalyce inconstans</name>
    <name type="common">Comb jelly</name>
    <dbReference type="NCBI Taxonomy" id="140487"/>
    <lineage>
        <taxon>Eukaryota</taxon>
        <taxon>Metazoa</taxon>
        <taxon>Ctenophora</taxon>
        <taxon>Tentaculata</taxon>
        <taxon>Thalassocalycida</taxon>
        <taxon>Thalassocalycidae</taxon>
        <taxon>Thalassocalyce</taxon>
    </lineage>
</organism>
<evidence type="ECO:0000256" key="9">
    <source>
        <dbReference type="SAM" id="MobiDB-lite"/>
    </source>
</evidence>
<keyword evidence="5 8" id="KW-0339">Growth factor</keyword>
<dbReference type="GO" id="GO:0008083">
    <property type="term" value="F:growth factor activity"/>
    <property type="evidence" value="ECO:0007669"/>
    <property type="project" value="UniProtKB-KW"/>
</dbReference>
<dbReference type="PROSITE" id="PS51362">
    <property type="entry name" value="TGF_BETA_2"/>
    <property type="match status" value="1"/>
</dbReference>
<reference evidence="12" key="1">
    <citation type="journal article" date="2013" name="Science">
        <title>The genome of the ctenophore Mnemiopsis leidyi and its implications for cell type evolution.</title>
        <authorList>
            <consortium name="NISC Comparative Sequencing Program"/>
            <person name="Ryan J.F."/>
            <person name="Pang K."/>
            <person name="Schnitzler C.E."/>
            <person name="Nguyen A.D."/>
            <person name="Moreland R.T."/>
            <person name="Simmons D.K."/>
            <person name="Koch B.J."/>
            <person name="Francis W.R."/>
            <person name="Havlak P."/>
            <person name="Smith S.A."/>
            <person name="Putnam N.H."/>
            <person name="Haddock S.H."/>
            <person name="Dunn C.W."/>
            <person name="Wolfsberg T.G."/>
            <person name="Mullikin J.C."/>
            <person name="Martindale M.Q."/>
            <person name="Baxevanis A.D."/>
        </authorList>
    </citation>
    <scope>NUCLEOTIDE SEQUENCE</scope>
    <source>
        <strain evidence="12">24500</strain>
    </source>
</reference>
<sequence length="355" mass="40788">MVVWLVLLLYYSLSHVLGTEEQELFNRLGIPEPPRVPSGRKSDPPSFMMELFKQRSRVLGRGMATSISSFDALDTSQNHEVSEDRWRFAFSISDLEPRETVTEAHMRIYKVKGSKQKETPYRVNMFHVLERERSLKSSVSQYYLISPFNSSLVVRLLDSQILESRQSHWVSFDVAEALRALHELGVQRAMFEIVCTPLNPIDVAASSRGIRFTKSRGKQPSLIVFSDDGRNDVEEDRDTRNSATLDDTPYDPSQKHCQRKELYIDFGRLGWSWIIGPPGFDAFMCSGECALTFNNKLQITNHAYLQAFLESKHKNVPKPCCSPMKLSPMTLIYYTENGVKMKEYEQMRVEQCGCE</sequence>